<keyword evidence="1" id="KW-0378">Hydrolase</keyword>
<evidence type="ECO:0000259" key="3">
    <source>
        <dbReference type="Pfam" id="PF03959"/>
    </source>
</evidence>
<organism evidence="4 5">
    <name type="scientific">Cercospora zeae-maydis SCOH1-5</name>
    <dbReference type="NCBI Taxonomy" id="717836"/>
    <lineage>
        <taxon>Eukaryota</taxon>
        <taxon>Fungi</taxon>
        <taxon>Dikarya</taxon>
        <taxon>Ascomycota</taxon>
        <taxon>Pezizomycotina</taxon>
        <taxon>Dothideomycetes</taxon>
        <taxon>Dothideomycetidae</taxon>
        <taxon>Mycosphaerellales</taxon>
        <taxon>Mycosphaerellaceae</taxon>
        <taxon>Cercospora</taxon>
    </lineage>
</organism>
<dbReference type="GO" id="GO:0016787">
    <property type="term" value="F:hydrolase activity"/>
    <property type="evidence" value="ECO:0007669"/>
    <property type="project" value="UniProtKB-KW"/>
</dbReference>
<evidence type="ECO:0000256" key="1">
    <source>
        <dbReference type="ARBA" id="ARBA00022801"/>
    </source>
</evidence>
<reference evidence="4" key="1">
    <citation type="journal article" date="2020" name="Stud. Mycol.">
        <title>101 Dothideomycetes genomes: a test case for predicting lifestyles and emergence of pathogens.</title>
        <authorList>
            <person name="Haridas S."/>
            <person name="Albert R."/>
            <person name="Binder M."/>
            <person name="Bloem J."/>
            <person name="Labutti K."/>
            <person name="Salamov A."/>
            <person name="Andreopoulos B."/>
            <person name="Baker S."/>
            <person name="Barry K."/>
            <person name="Bills G."/>
            <person name="Bluhm B."/>
            <person name="Cannon C."/>
            <person name="Castanera R."/>
            <person name="Culley D."/>
            <person name="Daum C."/>
            <person name="Ezra D."/>
            <person name="Gonzalez J."/>
            <person name="Henrissat B."/>
            <person name="Kuo A."/>
            <person name="Liang C."/>
            <person name="Lipzen A."/>
            <person name="Lutzoni F."/>
            <person name="Magnuson J."/>
            <person name="Mondo S."/>
            <person name="Nolan M."/>
            <person name="Ohm R."/>
            <person name="Pangilinan J."/>
            <person name="Park H.-J."/>
            <person name="Ramirez L."/>
            <person name="Alfaro M."/>
            <person name="Sun H."/>
            <person name="Tritt A."/>
            <person name="Yoshinaga Y."/>
            <person name="Zwiers L.-H."/>
            <person name="Turgeon B."/>
            <person name="Goodwin S."/>
            <person name="Spatafora J."/>
            <person name="Crous P."/>
            <person name="Grigoriev I."/>
        </authorList>
    </citation>
    <scope>NUCLEOTIDE SEQUENCE</scope>
    <source>
        <strain evidence="4">SCOH1-5</strain>
    </source>
</reference>
<feature type="domain" description="Serine hydrolase" evidence="3">
    <location>
        <begin position="6"/>
        <end position="256"/>
    </location>
</feature>
<dbReference type="SUPFAM" id="SSF53474">
    <property type="entry name" value="alpha/beta-Hydrolases"/>
    <property type="match status" value="1"/>
</dbReference>
<dbReference type="AlphaFoldDB" id="A0A6A6F342"/>
<dbReference type="InterPro" id="IPR005645">
    <property type="entry name" value="FSH-like_dom"/>
</dbReference>
<dbReference type="Pfam" id="PF03959">
    <property type="entry name" value="FSH1"/>
    <property type="match status" value="1"/>
</dbReference>
<dbReference type="InterPro" id="IPR050593">
    <property type="entry name" value="LovG"/>
</dbReference>
<evidence type="ECO:0000256" key="2">
    <source>
        <dbReference type="SAM" id="MobiDB-lite"/>
    </source>
</evidence>
<proteinExistence type="predicted"/>
<dbReference type="PANTHER" id="PTHR48070:SF6">
    <property type="entry name" value="ESTERASE OVCA2"/>
    <property type="match status" value="1"/>
</dbReference>
<dbReference type="EMBL" id="ML992696">
    <property type="protein sequence ID" value="KAF2208222.1"/>
    <property type="molecule type" value="Genomic_DNA"/>
</dbReference>
<evidence type="ECO:0000313" key="5">
    <source>
        <dbReference type="Proteomes" id="UP000799539"/>
    </source>
</evidence>
<dbReference type="Proteomes" id="UP000799539">
    <property type="component" value="Unassembled WGS sequence"/>
</dbReference>
<gene>
    <name evidence="4" type="ORF">CERZMDRAFT_114740</name>
</gene>
<dbReference type="Gene3D" id="3.40.50.1820">
    <property type="entry name" value="alpha/beta hydrolase"/>
    <property type="match status" value="1"/>
</dbReference>
<feature type="region of interest" description="Disordered" evidence="2">
    <location>
        <begin position="273"/>
        <end position="292"/>
    </location>
</feature>
<protein>
    <recommendedName>
        <fullName evidence="3">Serine hydrolase domain-containing protein</fullName>
    </recommendedName>
</protein>
<dbReference type="InterPro" id="IPR029058">
    <property type="entry name" value="AB_hydrolase_fold"/>
</dbReference>
<sequence>MSCQPRKLRILMLHGFTQSGPLFEVKTKALKKALEKAFPPAPKAGHLKSHPEGLEFVYPTAPMRLSYTDIPGGVAEPEDLREEAYGWWKRRGDSEPYLYDGLDEGLKALAQILREEGQFDGVIGFSQGGSAAGMLAALLEPGRREAFEALEAAGGMGFPRSFVGEDGEESVVHPQMKFAVSYSGFGASRHPMYRAFYEPKIATPMQHFIGSVDTVVSEERAMQLVNSCVDGKGMEGGVSRVVFHPGGHFLPTQKASIAPLIAFIREVVNGGPATENGSASKEESVEDMDVPF</sequence>
<evidence type="ECO:0000313" key="4">
    <source>
        <dbReference type="EMBL" id="KAF2208222.1"/>
    </source>
</evidence>
<accession>A0A6A6F342</accession>
<keyword evidence="5" id="KW-1185">Reference proteome</keyword>
<dbReference type="GO" id="GO:0005634">
    <property type="term" value="C:nucleus"/>
    <property type="evidence" value="ECO:0007669"/>
    <property type="project" value="TreeGrafter"/>
</dbReference>
<dbReference type="OrthoDB" id="2094269at2759"/>
<dbReference type="GO" id="GO:0019748">
    <property type="term" value="P:secondary metabolic process"/>
    <property type="evidence" value="ECO:0007669"/>
    <property type="project" value="TreeGrafter"/>
</dbReference>
<name>A0A6A6F342_9PEZI</name>
<dbReference type="PANTHER" id="PTHR48070">
    <property type="entry name" value="ESTERASE OVCA2"/>
    <property type="match status" value="1"/>
</dbReference>
<dbReference type="GO" id="GO:0005737">
    <property type="term" value="C:cytoplasm"/>
    <property type="evidence" value="ECO:0007669"/>
    <property type="project" value="TreeGrafter"/>
</dbReference>